<gene>
    <name evidence="2" type="ORF">CDAR_578971</name>
</gene>
<proteinExistence type="predicted"/>
<evidence type="ECO:0000256" key="1">
    <source>
        <dbReference type="SAM" id="Coils"/>
    </source>
</evidence>
<comment type="caution">
    <text evidence="2">The sequence shown here is derived from an EMBL/GenBank/DDBJ whole genome shotgun (WGS) entry which is preliminary data.</text>
</comment>
<organism evidence="2 3">
    <name type="scientific">Caerostris darwini</name>
    <dbReference type="NCBI Taxonomy" id="1538125"/>
    <lineage>
        <taxon>Eukaryota</taxon>
        <taxon>Metazoa</taxon>
        <taxon>Ecdysozoa</taxon>
        <taxon>Arthropoda</taxon>
        <taxon>Chelicerata</taxon>
        <taxon>Arachnida</taxon>
        <taxon>Araneae</taxon>
        <taxon>Araneomorphae</taxon>
        <taxon>Entelegynae</taxon>
        <taxon>Araneoidea</taxon>
        <taxon>Araneidae</taxon>
        <taxon>Caerostris</taxon>
    </lineage>
</organism>
<name>A0AAV4RTS4_9ARAC</name>
<keyword evidence="1" id="KW-0175">Coiled coil</keyword>
<dbReference type="EMBL" id="BPLQ01006636">
    <property type="protein sequence ID" value="GIY24099.1"/>
    <property type="molecule type" value="Genomic_DNA"/>
</dbReference>
<evidence type="ECO:0000313" key="2">
    <source>
        <dbReference type="EMBL" id="GIY24099.1"/>
    </source>
</evidence>
<keyword evidence="3" id="KW-1185">Reference proteome</keyword>
<evidence type="ECO:0000313" key="3">
    <source>
        <dbReference type="Proteomes" id="UP001054837"/>
    </source>
</evidence>
<dbReference type="Proteomes" id="UP001054837">
    <property type="component" value="Unassembled WGS sequence"/>
</dbReference>
<reference evidence="2 3" key="1">
    <citation type="submission" date="2021-06" db="EMBL/GenBank/DDBJ databases">
        <title>Caerostris darwini draft genome.</title>
        <authorList>
            <person name="Kono N."/>
            <person name="Arakawa K."/>
        </authorList>
    </citation>
    <scope>NUCLEOTIDE SEQUENCE [LARGE SCALE GENOMIC DNA]</scope>
</reference>
<feature type="coiled-coil region" evidence="1">
    <location>
        <begin position="36"/>
        <end position="63"/>
    </location>
</feature>
<sequence length="96" mass="11040">MVKTIGDLQTQLKTAVDTEKWMSHGVDLGYTKPDDVRHAYQAVLNLEEEIKRLQQTLTTLSTSKRRKDIPFGEGKKGFRYGRFLFCNLTTGVFKSR</sequence>
<protein>
    <submittedName>
        <fullName evidence="2">Uncharacterized protein</fullName>
    </submittedName>
</protein>
<dbReference type="AlphaFoldDB" id="A0AAV4RTS4"/>
<accession>A0AAV4RTS4</accession>